<dbReference type="EMBL" id="JAZGQO010000004">
    <property type="protein sequence ID" value="KAK6187467.1"/>
    <property type="molecule type" value="Genomic_DNA"/>
</dbReference>
<comment type="caution">
    <text evidence="2">The sequence shown here is derived from an EMBL/GenBank/DDBJ whole genome shotgun (WGS) entry which is preliminary data.</text>
</comment>
<keyword evidence="3" id="KW-1185">Reference proteome</keyword>
<evidence type="ECO:0000256" key="1">
    <source>
        <dbReference type="SAM" id="MobiDB-lite"/>
    </source>
</evidence>
<evidence type="ECO:0000313" key="2">
    <source>
        <dbReference type="EMBL" id="KAK6187467.1"/>
    </source>
</evidence>
<proteinExistence type="predicted"/>
<feature type="region of interest" description="Disordered" evidence="1">
    <location>
        <begin position="172"/>
        <end position="206"/>
    </location>
</feature>
<dbReference type="Pfam" id="PF15479">
    <property type="entry name" value="DUF4639"/>
    <property type="match status" value="1"/>
</dbReference>
<dbReference type="PANTHER" id="PTHR34438">
    <property type="entry name" value="SI:DKEY-97L20.6"/>
    <property type="match status" value="1"/>
</dbReference>
<dbReference type="Proteomes" id="UP001347796">
    <property type="component" value="Unassembled WGS sequence"/>
</dbReference>
<gene>
    <name evidence="2" type="ORF">SNE40_005489</name>
</gene>
<dbReference type="AlphaFoldDB" id="A0AAN8PWH2"/>
<protein>
    <submittedName>
        <fullName evidence="2">Uncharacterized protein</fullName>
    </submittedName>
</protein>
<sequence>MSRAAVSKSRAEKGKPPASQTPVITQEIVPGKFNDNDWNVMLEKESSEEFVLDIVDELVGKTMETIYGRYIERQILPFTITQAKDAILQIIEWQFLMRDDGEVSLETQAGWQQDEEPDPAVTDCWAQGSVPKQFVQTVITPIPEEEEVVVEVVPEEEPSQNVEEILAEDLPELEDKVSDNEEEHVDAESSTARTETETKSTRPIKKKVKYRPHRGPLRSAGVSRITESLEETEMKLLTKEIMTTFMGEDSQRGSGMITMPMSCHSIVKAQAGRPPGNKDVVYDDLGNVISVVRIDPDKLPQHKVRVGYKIVDPTVEAAQARLEAMRHGRYVSATKLVTKTTSNKQSSLDTSSPVNKSIKPQATITPLPPPLIDSIDVSSGVTVKEAGKIRKGPGRFIKRIDLISDNDGLRPIATKVSDPAITVADILDRHTPILRQIRDTPPLPPIMPHPPVQ</sequence>
<accession>A0AAN8PWH2</accession>
<dbReference type="PANTHER" id="PTHR34438:SF1">
    <property type="entry name" value="CHROMOSOME 2 OPEN READING FRAME 81"/>
    <property type="match status" value="1"/>
</dbReference>
<evidence type="ECO:0000313" key="3">
    <source>
        <dbReference type="Proteomes" id="UP001347796"/>
    </source>
</evidence>
<dbReference type="InterPro" id="IPR028042">
    <property type="entry name" value="DUF4639"/>
</dbReference>
<name>A0AAN8PWH2_PATCE</name>
<organism evidence="2 3">
    <name type="scientific">Patella caerulea</name>
    <name type="common">Rayed Mediterranean limpet</name>
    <dbReference type="NCBI Taxonomy" id="87958"/>
    <lineage>
        <taxon>Eukaryota</taxon>
        <taxon>Metazoa</taxon>
        <taxon>Spiralia</taxon>
        <taxon>Lophotrochozoa</taxon>
        <taxon>Mollusca</taxon>
        <taxon>Gastropoda</taxon>
        <taxon>Patellogastropoda</taxon>
        <taxon>Patelloidea</taxon>
        <taxon>Patellidae</taxon>
        <taxon>Patella</taxon>
    </lineage>
</organism>
<reference evidence="2 3" key="1">
    <citation type="submission" date="2024-01" db="EMBL/GenBank/DDBJ databases">
        <title>The genome of the rayed Mediterranean limpet Patella caerulea (Linnaeus, 1758).</title>
        <authorList>
            <person name="Anh-Thu Weber A."/>
            <person name="Halstead-Nussloch G."/>
        </authorList>
    </citation>
    <scope>NUCLEOTIDE SEQUENCE [LARGE SCALE GENOMIC DNA]</scope>
    <source>
        <strain evidence="2">AATW-2023a</strain>
        <tissue evidence="2">Whole specimen</tissue>
    </source>
</reference>
<feature type="region of interest" description="Disordered" evidence="1">
    <location>
        <begin position="1"/>
        <end position="22"/>
    </location>
</feature>